<proteinExistence type="predicted"/>
<evidence type="ECO:0000256" key="1">
    <source>
        <dbReference type="SAM" id="MobiDB-lite"/>
    </source>
</evidence>
<dbReference type="Proteomes" id="UP000298111">
    <property type="component" value="Unassembled WGS sequence"/>
</dbReference>
<dbReference type="RefSeq" id="WP_135566997.1">
    <property type="nucleotide sequence ID" value="NZ_CP103060.1"/>
</dbReference>
<reference evidence="2 3" key="1">
    <citation type="submission" date="2018-10" db="EMBL/GenBank/DDBJ databases">
        <title>Isolation of pseudouridimycin from Streptomyces albus DSM 40763.</title>
        <authorList>
            <person name="Rosenqvist P."/>
            <person name="Metsae-Ketelae M."/>
            <person name="Virta P."/>
        </authorList>
    </citation>
    <scope>NUCLEOTIDE SEQUENCE [LARGE SCALE GENOMIC DNA]</scope>
    <source>
        <strain evidence="2 3">DSM 40763</strain>
    </source>
</reference>
<gene>
    <name evidence="2" type="ORF">D8771_12920</name>
</gene>
<dbReference type="EMBL" id="RCIY01000046">
    <property type="protein sequence ID" value="TGG84733.1"/>
    <property type="molecule type" value="Genomic_DNA"/>
</dbReference>
<protein>
    <submittedName>
        <fullName evidence="2">Uncharacterized protein</fullName>
    </submittedName>
</protein>
<sequence length="62" mass="6763">MTTPPRRQTTAAKCARCRKLARALADAEKAGDQSKAVDCRVLIARHPHHDGPRDATDDGTRP</sequence>
<evidence type="ECO:0000313" key="3">
    <source>
        <dbReference type="Proteomes" id="UP000298111"/>
    </source>
</evidence>
<feature type="region of interest" description="Disordered" evidence="1">
    <location>
        <begin position="43"/>
        <end position="62"/>
    </location>
</feature>
<accession>A0A8H1QVT8</accession>
<feature type="compositionally biased region" description="Basic and acidic residues" evidence="1">
    <location>
        <begin position="49"/>
        <end position="62"/>
    </location>
</feature>
<evidence type="ECO:0000313" key="2">
    <source>
        <dbReference type="EMBL" id="TGG84733.1"/>
    </source>
</evidence>
<comment type="caution">
    <text evidence="2">The sequence shown here is derived from an EMBL/GenBank/DDBJ whole genome shotgun (WGS) entry which is preliminary data.</text>
</comment>
<dbReference type="GeneID" id="75182969"/>
<organism evidence="2 3">
    <name type="scientific">Streptomyces albus</name>
    <dbReference type="NCBI Taxonomy" id="1888"/>
    <lineage>
        <taxon>Bacteria</taxon>
        <taxon>Bacillati</taxon>
        <taxon>Actinomycetota</taxon>
        <taxon>Actinomycetes</taxon>
        <taxon>Kitasatosporales</taxon>
        <taxon>Streptomycetaceae</taxon>
        <taxon>Streptomyces</taxon>
    </lineage>
</organism>
<dbReference type="AlphaFoldDB" id="A0A8H1QVT8"/>
<name>A0A8H1QVT8_9ACTN</name>